<name>X0Z1R3_9ZZZZ</name>
<sequence length="39" mass="4333">MEAPMRDNTRVYQMGVNTIVSALTQEGSITHRVMDSVGH</sequence>
<evidence type="ECO:0000313" key="1">
    <source>
        <dbReference type="EMBL" id="GAG52487.1"/>
    </source>
</evidence>
<dbReference type="EMBL" id="BARS01052258">
    <property type="protein sequence ID" value="GAG52487.1"/>
    <property type="molecule type" value="Genomic_DNA"/>
</dbReference>
<proteinExistence type="predicted"/>
<protein>
    <submittedName>
        <fullName evidence="1">Uncharacterized protein</fullName>
    </submittedName>
</protein>
<comment type="caution">
    <text evidence="1">The sequence shown here is derived from an EMBL/GenBank/DDBJ whole genome shotgun (WGS) entry which is preliminary data.</text>
</comment>
<accession>X0Z1R3</accession>
<gene>
    <name evidence="1" type="ORF">S01H1_77720</name>
</gene>
<reference evidence="1" key="1">
    <citation type="journal article" date="2014" name="Front. Microbiol.">
        <title>High frequency of phylogenetically diverse reductive dehalogenase-homologous genes in deep subseafloor sedimentary metagenomes.</title>
        <authorList>
            <person name="Kawai M."/>
            <person name="Futagami T."/>
            <person name="Toyoda A."/>
            <person name="Takaki Y."/>
            <person name="Nishi S."/>
            <person name="Hori S."/>
            <person name="Arai W."/>
            <person name="Tsubouchi T."/>
            <person name="Morono Y."/>
            <person name="Uchiyama I."/>
            <person name="Ito T."/>
            <person name="Fujiyama A."/>
            <person name="Inagaki F."/>
            <person name="Takami H."/>
        </authorList>
    </citation>
    <scope>NUCLEOTIDE SEQUENCE</scope>
    <source>
        <strain evidence="1">Expedition CK06-06</strain>
    </source>
</reference>
<feature type="non-terminal residue" evidence="1">
    <location>
        <position position="39"/>
    </location>
</feature>
<organism evidence="1">
    <name type="scientific">marine sediment metagenome</name>
    <dbReference type="NCBI Taxonomy" id="412755"/>
    <lineage>
        <taxon>unclassified sequences</taxon>
        <taxon>metagenomes</taxon>
        <taxon>ecological metagenomes</taxon>
    </lineage>
</organism>
<dbReference type="AlphaFoldDB" id="X0Z1R3"/>